<keyword evidence="6" id="KW-1185">Reference proteome</keyword>
<sequence>MSTPSALGQPLTPTQLECLTGVARGETSPEIAARTYRARDTVDDAIRHACTRLGARTRAHAVALGITRGLINLEDA</sequence>
<dbReference type="SMART" id="SM00421">
    <property type="entry name" value="HTH_LUXR"/>
    <property type="match status" value="1"/>
</dbReference>
<name>A0A7X6CXH5_9ACTN</name>
<dbReference type="PROSITE" id="PS00622">
    <property type="entry name" value="HTH_LUXR_1"/>
    <property type="match status" value="1"/>
</dbReference>
<keyword evidence="1" id="KW-0805">Transcription regulation</keyword>
<organism evidence="5 6">
    <name type="scientific">Streptomyces lonarensis</name>
    <dbReference type="NCBI Taxonomy" id="700599"/>
    <lineage>
        <taxon>Bacteria</taxon>
        <taxon>Bacillati</taxon>
        <taxon>Actinomycetota</taxon>
        <taxon>Actinomycetes</taxon>
        <taxon>Kitasatosporales</taxon>
        <taxon>Streptomycetaceae</taxon>
        <taxon>Streptomyces</taxon>
    </lineage>
</organism>
<feature type="domain" description="HTH luxR-type" evidence="4">
    <location>
        <begin position="4"/>
        <end position="69"/>
    </location>
</feature>
<evidence type="ECO:0000256" key="1">
    <source>
        <dbReference type="ARBA" id="ARBA00023015"/>
    </source>
</evidence>
<dbReference type="GO" id="GO:0006355">
    <property type="term" value="P:regulation of DNA-templated transcription"/>
    <property type="evidence" value="ECO:0007669"/>
    <property type="project" value="InterPro"/>
</dbReference>
<comment type="caution">
    <text evidence="5">The sequence shown here is derived from an EMBL/GenBank/DDBJ whole genome shotgun (WGS) entry which is preliminary data.</text>
</comment>
<dbReference type="GO" id="GO:0003677">
    <property type="term" value="F:DNA binding"/>
    <property type="evidence" value="ECO:0007669"/>
    <property type="project" value="UniProtKB-KW"/>
</dbReference>
<reference evidence="5 6" key="1">
    <citation type="submission" date="2020-03" db="EMBL/GenBank/DDBJ databases">
        <title>Draft genome of Streptomyces sp. ventii, isolated from the Axial Seamount in the Pacific Ocean, and resequencing of the two type strains Streptomyces lonarensis strain NCL 716 and Streptomyces bohaiensis strain 11A07.</title>
        <authorList>
            <person name="Loughran R.M."/>
            <person name="Pfannmuller K.M."/>
            <person name="Wasson B.J."/>
            <person name="Deadmond M.C."/>
            <person name="Paddock B.E."/>
            <person name="Koyack M.J."/>
            <person name="Gallegos D.A."/>
            <person name="Mitchell E.A."/>
            <person name="Ushijima B."/>
            <person name="Saw J.H."/>
            <person name="Mcphail K.L."/>
            <person name="Videau P."/>
        </authorList>
    </citation>
    <scope>NUCLEOTIDE SEQUENCE [LARGE SCALE GENOMIC DNA]</scope>
    <source>
        <strain evidence="5 6">NCL716</strain>
    </source>
</reference>
<evidence type="ECO:0000313" key="5">
    <source>
        <dbReference type="EMBL" id="NJQ04255.1"/>
    </source>
</evidence>
<dbReference type="InterPro" id="IPR016032">
    <property type="entry name" value="Sig_transdc_resp-reg_C-effctor"/>
</dbReference>
<evidence type="ECO:0000313" key="6">
    <source>
        <dbReference type="Proteomes" id="UP000578686"/>
    </source>
</evidence>
<keyword evidence="2" id="KW-0238">DNA-binding</keyword>
<dbReference type="Pfam" id="PF00196">
    <property type="entry name" value="GerE"/>
    <property type="match status" value="1"/>
</dbReference>
<dbReference type="InterPro" id="IPR036388">
    <property type="entry name" value="WH-like_DNA-bd_sf"/>
</dbReference>
<dbReference type="SUPFAM" id="SSF46894">
    <property type="entry name" value="C-terminal effector domain of the bipartite response regulators"/>
    <property type="match status" value="1"/>
</dbReference>
<gene>
    <name evidence="5" type="ORF">HCN56_01355</name>
</gene>
<evidence type="ECO:0000256" key="2">
    <source>
        <dbReference type="ARBA" id="ARBA00023125"/>
    </source>
</evidence>
<dbReference type="InterPro" id="IPR000792">
    <property type="entry name" value="Tscrpt_reg_LuxR_C"/>
</dbReference>
<proteinExistence type="predicted"/>
<dbReference type="Proteomes" id="UP000578686">
    <property type="component" value="Unassembled WGS sequence"/>
</dbReference>
<protein>
    <submittedName>
        <fullName evidence="5">Helix-turn-helix transcriptional regulator</fullName>
    </submittedName>
</protein>
<dbReference type="Gene3D" id="1.10.10.10">
    <property type="entry name" value="Winged helix-like DNA-binding domain superfamily/Winged helix DNA-binding domain"/>
    <property type="match status" value="1"/>
</dbReference>
<evidence type="ECO:0000259" key="4">
    <source>
        <dbReference type="PROSITE" id="PS50043"/>
    </source>
</evidence>
<dbReference type="PANTHER" id="PTHR44688">
    <property type="entry name" value="DNA-BINDING TRANSCRIPTIONAL ACTIVATOR DEVR_DOSR"/>
    <property type="match status" value="1"/>
</dbReference>
<keyword evidence="3" id="KW-0804">Transcription</keyword>
<dbReference type="AlphaFoldDB" id="A0A7X6CXH5"/>
<dbReference type="PROSITE" id="PS50043">
    <property type="entry name" value="HTH_LUXR_2"/>
    <property type="match status" value="1"/>
</dbReference>
<dbReference type="EMBL" id="JAAVJD010000004">
    <property type="protein sequence ID" value="NJQ04255.1"/>
    <property type="molecule type" value="Genomic_DNA"/>
</dbReference>
<evidence type="ECO:0000256" key="3">
    <source>
        <dbReference type="ARBA" id="ARBA00023163"/>
    </source>
</evidence>
<dbReference type="PANTHER" id="PTHR44688:SF25">
    <property type="entry name" value="HTH LUXR-TYPE DOMAIN-CONTAINING PROTEIN"/>
    <property type="match status" value="1"/>
</dbReference>
<accession>A0A7X6CXH5</accession>
<dbReference type="RefSeq" id="WP_167967554.1">
    <property type="nucleotide sequence ID" value="NZ_BHZG01000011.1"/>
</dbReference>